<organism evidence="1 2">
    <name type="scientific">Pseudoflavonifractor capillosus ATCC 29799</name>
    <dbReference type="NCBI Taxonomy" id="411467"/>
    <lineage>
        <taxon>Bacteria</taxon>
        <taxon>Bacillati</taxon>
        <taxon>Bacillota</taxon>
        <taxon>Clostridia</taxon>
        <taxon>Eubacteriales</taxon>
        <taxon>Oscillospiraceae</taxon>
        <taxon>Pseudoflavonifractor</taxon>
    </lineage>
</organism>
<dbReference type="Proteomes" id="UP000003639">
    <property type="component" value="Unassembled WGS sequence"/>
</dbReference>
<reference evidence="1 2" key="2">
    <citation type="submission" date="2007-06" db="EMBL/GenBank/DDBJ databases">
        <title>Draft genome sequence of Pseudoflavonifractor capillosus ATCC 29799.</title>
        <authorList>
            <person name="Sudarsanam P."/>
            <person name="Ley R."/>
            <person name="Guruge J."/>
            <person name="Turnbaugh P.J."/>
            <person name="Mahowald M."/>
            <person name="Liep D."/>
            <person name="Gordon J."/>
        </authorList>
    </citation>
    <scope>NUCLEOTIDE SEQUENCE [LARGE SCALE GENOMIC DNA]</scope>
    <source>
        <strain evidence="1 2">ATCC 29799</strain>
    </source>
</reference>
<dbReference type="EMBL" id="AAXG02000001">
    <property type="protein sequence ID" value="EDN01985.1"/>
    <property type="molecule type" value="Genomic_DNA"/>
</dbReference>
<reference evidence="1 2" key="1">
    <citation type="submission" date="2007-04" db="EMBL/GenBank/DDBJ databases">
        <authorList>
            <person name="Fulton L."/>
            <person name="Clifton S."/>
            <person name="Fulton B."/>
            <person name="Xu J."/>
            <person name="Minx P."/>
            <person name="Pepin K.H."/>
            <person name="Johnson M."/>
            <person name="Thiruvilangam P."/>
            <person name="Bhonagiri V."/>
            <person name="Nash W.E."/>
            <person name="Mardis E.R."/>
            <person name="Wilson R.K."/>
        </authorList>
    </citation>
    <scope>NUCLEOTIDE SEQUENCE [LARGE SCALE GENOMIC DNA]</scope>
    <source>
        <strain evidence="1 2">ATCC 29799</strain>
    </source>
</reference>
<sequence length="34" mass="3568">MGSDDEAADIAADIMQISIHAPRVGSDGQKSKPR</sequence>
<accession>A6NP86</accession>
<gene>
    <name evidence="1" type="ORF">BACCAP_00018</name>
</gene>
<comment type="caution">
    <text evidence="1">The sequence shown here is derived from an EMBL/GenBank/DDBJ whole genome shotgun (WGS) entry which is preliminary data.</text>
</comment>
<name>A6NP86_9FIRM</name>
<proteinExistence type="predicted"/>
<evidence type="ECO:0000313" key="2">
    <source>
        <dbReference type="Proteomes" id="UP000003639"/>
    </source>
</evidence>
<dbReference type="STRING" id="411467.BACCAP_00018"/>
<dbReference type="AlphaFoldDB" id="A6NP86"/>
<protein>
    <submittedName>
        <fullName evidence="1">Uncharacterized protein</fullName>
    </submittedName>
</protein>
<evidence type="ECO:0000313" key="1">
    <source>
        <dbReference type="EMBL" id="EDN01985.1"/>
    </source>
</evidence>
<keyword evidence="2" id="KW-1185">Reference proteome</keyword>